<feature type="repeat" description="PPR" evidence="4">
    <location>
        <begin position="82"/>
        <end position="116"/>
    </location>
</feature>
<dbReference type="Pfam" id="PF20431">
    <property type="entry name" value="E_motif"/>
    <property type="match status" value="1"/>
</dbReference>
<dbReference type="Pfam" id="PF01535">
    <property type="entry name" value="PPR"/>
    <property type="match status" value="4"/>
</dbReference>
<dbReference type="PROSITE" id="PS51375">
    <property type="entry name" value="PPR"/>
    <property type="match status" value="4"/>
</dbReference>
<evidence type="ECO:0000256" key="4">
    <source>
        <dbReference type="PROSITE-ProRule" id="PRU00708"/>
    </source>
</evidence>
<dbReference type="EMBL" id="JAGYWB010000018">
    <property type="protein sequence ID" value="KAI0491546.1"/>
    <property type="molecule type" value="Genomic_DNA"/>
</dbReference>
<reference evidence="5" key="1">
    <citation type="journal article" date="2022" name="Front. Genet.">
        <title>Chromosome-Scale Assembly of the Dendrobium nobile Genome Provides Insights Into the Molecular Mechanism of the Biosynthesis of the Medicinal Active Ingredient of Dendrobium.</title>
        <authorList>
            <person name="Xu Q."/>
            <person name="Niu S.-C."/>
            <person name="Li K.-L."/>
            <person name="Zheng P.-J."/>
            <person name="Zhang X.-J."/>
            <person name="Jia Y."/>
            <person name="Liu Y."/>
            <person name="Niu Y.-X."/>
            <person name="Yu L.-H."/>
            <person name="Chen D.-F."/>
            <person name="Zhang G.-Q."/>
        </authorList>
    </citation>
    <scope>NUCLEOTIDE SEQUENCE</scope>
    <source>
        <tissue evidence="5">Leaf</tissue>
    </source>
</reference>
<comment type="similarity">
    <text evidence="1">Belongs to the PPR family. PCMP-H subfamily.</text>
</comment>
<evidence type="ECO:0000313" key="5">
    <source>
        <dbReference type="EMBL" id="KAI0491546.1"/>
    </source>
</evidence>
<name>A0A8T3A4X2_DENNO</name>
<feature type="repeat" description="PPR" evidence="4">
    <location>
        <begin position="215"/>
        <end position="245"/>
    </location>
</feature>
<comment type="similarity">
    <text evidence="3">Belongs to the PPR family. PCMP-E subfamily.</text>
</comment>
<proteinExistence type="inferred from homology"/>
<dbReference type="NCBIfam" id="TIGR00756">
    <property type="entry name" value="PPR"/>
    <property type="match status" value="3"/>
</dbReference>
<dbReference type="SMR" id="A0A8T3A4X2"/>
<dbReference type="Proteomes" id="UP000829196">
    <property type="component" value="Unassembled WGS sequence"/>
</dbReference>
<dbReference type="Gene3D" id="1.25.40.10">
    <property type="entry name" value="Tetratricopeptide repeat domain"/>
    <property type="match status" value="4"/>
</dbReference>
<organism evidence="5 6">
    <name type="scientific">Dendrobium nobile</name>
    <name type="common">Orchid</name>
    <dbReference type="NCBI Taxonomy" id="94219"/>
    <lineage>
        <taxon>Eukaryota</taxon>
        <taxon>Viridiplantae</taxon>
        <taxon>Streptophyta</taxon>
        <taxon>Embryophyta</taxon>
        <taxon>Tracheophyta</taxon>
        <taxon>Spermatophyta</taxon>
        <taxon>Magnoliopsida</taxon>
        <taxon>Liliopsida</taxon>
        <taxon>Asparagales</taxon>
        <taxon>Orchidaceae</taxon>
        <taxon>Epidendroideae</taxon>
        <taxon>Malaxideae</taxon>
        <taxon>Dendrobiinae</taxon>
        <taxon>Dendrobium</taxon>
    </lineage>
</organism>
<keyword evidence="2" id="KW-0677">Repeat</keyword>
<evidence type="ECO:0000313" key="6">
    <source>
        <dbReference type="Proteomes" id="UP000829196"/>
    </source>
</evidence>
<dbReference type="PANTHER" id="PTHR47926:SF463">
    <property type="entry name" value="PENTATRICOPEPTIDE REPEAT-CONTAINING PROTEIN"/>
    <property type="match status" value="1"/>
</dbReference>
<dbReference type="InterPro" id="IPR046848">
    <property type="entry name" value="E_motif"/>
</dbReference>
<dbReference type="GO" id="GO:0009451">
    <property type="term" value="P:RNA modification"/>
    <property type="evidence" value="ECO:0007669"/>
    <property type="project" value="InterPro"/>
</dbReference>
<comment type="caution">
    <text evidence="5">The sequence shown here is derived from an EMBL/GenBank/DDBJ whole genome shotgun (WGS) entry which is preliminary data.</text>
</comment>
<gene>
    <name evidence="5" type="ORF">KFK09_025806</name>
</gene>
<evidence type="ECO:0000256" key="2">
    <source>
        <dbReference type="ARBA" id="ARBA00022737"/>
    </source>
</evidence>
<dbReference type="InterPro" id="IPR002885">
    <property type="entry name" value="PPR_rpt"/>
</dbReference>
<sequence length="534" mass="58494">MVGSSGGMLTKKLELLLHPDLSISLTAFVSSSEIKATHAHFIVTGRTTNTFATSRLLAAAAIPFTRDLKHVRSLFASLPSPTLFSYNTMIRASSQSPEPIHSLHLYVHMLRSGLSPNHLTLPFLLRSCASLRLLNPGTSLHCHATKLGLDGDIFVINNTITMYSSLPDMASAQRIFDEHIGTTDVVSWTALITGYSNTGAIDAARSLFNLSPSRNLVTYNAMLAGYARAGRTPDARHLFDDMTERNAASWSSLISGFVQAGLTKTALAVFHKMARQGVEPNEPLLVSAVSACSQLRALEHGRSVHRYIETLGIHTGVILGSALVDMYGKCGGIKEAIQVFNTMPERNIYTWNSIITGLAMNGSGSQVLTLFYKMRLAGVLPNSITFIDLLSACSHNGLVEEGRMLFDEMTTVYNIIPEEEHYGCMVDLLGRAGLIKEAMVFIEKMPIEPHPGVWGALAGACRIHGEMELGEEICRWLIELEPCHGGRYIHLSNIYGDGRRWNEMAVVRRLLKERQAVKPPGSSSVDAQVNFLNI</sequence>
<protein>
    <recommendedName>
        <fullName evidence="7">Pentatricopeptide repeat-containing protein</fullName>
    </recommendedName>
</protein>
<dbReference type="InterPro" id="IPR046960">
    <property type="entry name" value="PPR_At4g14850-like_plant"/>
</dbReference>
<keyword evidence="6" id="KW-1185">Reference proteome</keyword>
<evidence type="ECO:0000256" key="3">
    <source>
        <dbReference type="ARBA" id="ARBA00061659"/>
    </source>
</evidence>
<dbReference type="InterPro" id="IPR011990">
    <property type="entry name" value="TPR-like_helical_dom_sf"/>
</dbReference>
<dbReference type="OrthoDB" id="330671at2759"/>
<dbReference type="FunFam" id="1.25.40.10:FF:000333">
    <property type="entry name" value="Pentatricopeptide repeat-containing protein"/>
    <property type="match status" value="1"/>
</dbReference>
<feature type="repeat" description="PPR" evidence="4">
    <location>
        <begin position="246"/>
        <end position="280"/>
    </location>
</feature>
<dbReference type="FunFam" id="1.25.40.10:FF:000334">
    <property type="entry name" value="Pentatricopeptide repeat-containing protein"/>
    <property type="match status" value="1"/>
</dbReference>
<evidence type="ECO:0000256" key="1">
    <source>
        <dbReference type="ARBA" id="ARBA00006643"/>
    </source>
</evidence>
<dbReference type="GO" id="GO:0003723">
    <property type="term" value="F:RNA binding"/>
    <property type="evidence" value="ECO:0007669"/>
    <property type="project" value="InterPro"/>
</dbReference>
<dbReference type="AlphaFoldDB" id="A0A8T3A4X2"/>
<evidence type="ECO:0008006" key="7">
    <source>
        <dbReference type="Google" id="ProtNLM"/>
    </source>
</evidence>
<accession>A0A8T3A4X2</accession>
<dbReference type="PANTHER" id="PTHR47926">
    <property type="entry name" value="PENTATRICOPEPTIDE REPEAT-CONTAINING PROTEIN"/>
    <property type="match status" value="1"/>
</dbReference>
<feature type="repeat" description="PPR" evidence="4">
    <location>
        <begin position="347"/>
        <end position="381"/>
    </location>
</feature>
<dbReference type="Pfam" id="PF13041">
    <property type="entry name" value="PPR_2"/>
    <property type="match status" value="1"/>
</dbReference>